<keyword evidence="1" id="KW-0472">Membrane</keyword>
<keyword evidence="1" id="KW-1133">Transmembrane helix</keyword>
<organism evidence="2 3">
    <name type="scientific">Streptococcus panodentis</name>
    <dbReference type="NCBI Taxonomy" id="1581472"/>
    <lineage>
        <taxon>Bacteria</taxon>
        <taxon>Bacillati</taxon>
        <taxon>Bacillota</taxon>
        <taxon>Bacilli</taxon>
        <taxon>Lactobacillales</taxon>
        <taxon>Streptococcaceae</taxon>
        <taxon>Streptococcus</taxon>
    </lineage>
</organism>
<proteinExistence type="predicted"/>
<evidence type="ECO:0000313" key="3">
    <source>
        <dbReference type="Proteomes" id="UP001519349"/>
    </source>
</evidence>
<feature type="transmembrane region" description="Helical" evidence="1">
    <location>
        <begin position="191"/>
        <end position="208"/>
    </location>
</feature>
<dbReference type="RefSeq" id="WP_209551308.1">
    <property type="nucleotide sequence ID" value="NZ_QFAY01000012.1"/>
</dbReference>
<feature type="transmembrane region" description="Helical" evidence="1">
    <location>
        <begin position="49"/>
        <end position="67"/>
    </location>
</feature>
<sequence length="243" mass="26902">MTSKSISSSTLKLIAMFAMLIDHIAWVLFPLEINMNILSDNWIANSMHMIGRLAFPVFAFCIAEGYLHSHDLKNYLKRLGMLAFISILPFSLIGWVTGIGFITQNTVFTLFLGLCALYFSDRQQKTWKKVLIVLFCFALSVLADGGLGGGVFGIYAFAKIQNPTARRIAGFAALISIQLLLLAVNFSISGLAEPAIAFAGFLLVTAFYNGRKGPSIGKLFYYFYPLHLLVLALLRIGYLLLTH</sequence>
<keyword evidence="3" id="KW-1185">Reference proteome</keyword>
<dbReference type="Proteomes" id="UP001519349">
    <property type="component" value="Unassembled WGS sequence"/>
</dbReference>
<feature type="transmembrane region" description="Helical" evidence="1">
    <location>
        <begin position="102"/>
        <end position="119"/>
    </location>
</feature>
<feature type="transmembrane region" description="Helical" evidence="1">
    <location>
        <begin position="220"/>
        <end position="241"/>
    </location>
</feature>
<gene>
    <name evidence="2" type="ORF">DHL47_06830</name>
</gene>
<feature type="transmembrane region" description="Helical" evidence="1">
    <location>
        <begin position="164"/>
        <end position="184"/>
    </location>
</feature>
<reference evidence="2 3" key="1">
    <citation type="submission" date="2018-05" db="EMBL/GenBank/DDBJ databases">
        <title>Draft genome sequence of Streptococcus panodentis CCUG 70867T.</title>
        <authorList>
            <person name="Salva-Serra F."/>
            <person name="Mendez V."/>
            <person name="Jaen-Luchoro D."/>
            <person name="Gonzales-Siles L."/>
            <person name="Karlsson R."/>
            <person name="Engstrom-Jakobsson H."/>
            <person name="Busquets A."/>
            <person name="Gomila M."/>
            <person name="Pineiro-Iglesias B."/>
            <person name="Bennasar-Figueras A."/>
            <person name="Seeger M."/>
            <person name="Moore E."/>
        </authorList>
    </citation>
    <scope>NUCLEOTIDE SEQUENCE [LARGE SCALE GENOMIC DNA]</scope>
    <source>
        <strain evidence="2 3">CCUG 70867</strain>
    </source>
</reference>
<feature type="transmembrane region" description="Helical" evidence="1">
    <location>
        <begin position="79"/>
        <end position="96"/>
    </location>
</feature>
<dbReference type="InterPro" id="IPR008875">
    <property type="entry name" value="TraX"/>
</dbReference>
<name>A0ABS5AWT5_9STRE</name>
<comment type="caution">
    <text evidence="2">The sequence shown here is derived from an EMBL/GenBank/DDBJ whole genome shotgun (WGS) entry which is preliminary data.</text>
</comment>
<dbReference type="Pfam" id="PF05857">
    <property type="entry name" value="TraX"/>
    <property type="match status" value="1"/>
</dbReference>
<accession>A0ABS5AWT5</accession>
<evidence type="ECO:0000313" key="2">
    <source>
        <dbReference type="EMBL" id="MBP2621038.1"/>
    </source>
</evidence>
<feature type="transmembrane region" description="Helical" evidence="1">
    <location>
        <begin position="12"/>
        <end position="29"/>
    </location>
</feature>
<keyword evidence="1" id="KW-0812">Transmembrane</keyword>
<feature type="transmembrane region" description="Helical" evidence="1">
    <location>
        <begin position="131"/>
        <end position="158"/>
    </location>
</feature>
<dbReference type="EMBL" id="QFAY01000012">
    <property type="protein sequence ID" value="MBP2621038.1"/>
    <property type="molecule type" value="Genomic_DNA"/>
</dbReference>
<evidence type="ECO:0000256" key="1">
    <source>
        <dbReference type="SAM" id="Phobius"/>
    </source>
</evidence>
<protein>
    <submittedName>
        <fullName evidence="2">Conjugal transfer protein TraX</fullName>
    </submittedName>
</protein>